<dbReference type="Pfam" id="PF17652">
    <property type="entry name" value="Glyco_hydro81C"/>
    <property type="match status" value="1"/>
</dbReference>
<sequence>MTRRLRGAVALLAVAVLLGCTATSEAGPGGPPAAPSAVPAPRPPDVDLTILPARQVAPTPGMRLAEGLSPPTNRWFSALALGDAPQPVFPLPLAVALTATGFGVGVPQVTTTATGVFGPYAPQLTVDVGGRDPEVSAYDAASVTMDLGTGALTVVEGSPVLHWTAANPGAARFDTPFEPGGPAGSAVAAVGGRTWLLLATDPDGAPAAPALAADGRSADVPAGGGLAWLALPDGVAAGSAAARTLADAAAHPPAPTTLRWAVSAGTATTELDLGAPTAVVRLPHQATLAPADDLDCDGLGAYATVLGAATACAGRTAAWSVPAVAVDATLDVAALPEAERAELADAVTADTERLAGDAAPAYPADTYFGGKALARDAHLLTLATALGLDEPAARLRERLGAELRLRAEPDGCARRAERCFVLDPVLATVVGLPAGFGSEEGNDHHFHDGYLLEAAALAAADDAAHGDGTLAAALAPVADLLAADVAAAGPVPAGDGPAIPALRTFDAFAGHSWASGYAPFADGNNQESSSEAVAAWHGLALWASVRDDAALGDEARWLLASEAASARAYWLEPDGGPTSFASLVWGGKRERATWFSPAPSAALGIQVLPVTPSSGYLAGPEGTPPDGGARVRANLAEALGVAPADLWADPSAWDIPFGDQLLAYAALAGPDDAAHAAALLRELPDERIDDGSTRAWLLAWAMTRAAGG</sequence>
<keyword evidence="9" id="KW-0732">Signal</keyword>
<comment type="catalytic activity">
    <reaction evidence="1">
        <text>Hydrolysis of (1-&gt;3)-beta-D-glucosidic linkages in (1-&gt;3)-beta-D-glucans.</text>
        <dbReference type="EC" id="3.2.1.39"/>
    </reaction>
</comment>
<dbReference type="OrthoDB" id="5480482at2"/>
<dbReference type="InterPro" id="IPR005200">
    <property type="entry name" value="Endo-beta-glucanase"/>
</dbReference>
<comment type="similarity">
    <text evidence="2">Belongs to the glycosyl hydrolase 81 family.</text>
</comment>
<evidence type="ECO:0000256" key="5">
    <source>
        <dbReference type="ARBA" id="ARBA00023277"/>
    </source>
</evidence>
<evidence type="ECO:0000256" key="6">
    <source>
        <dbReference type="ARBA" id="ARBA00023295"/>
    </source>
</evidence>
<evidence type="ECO:0000256" key="3">
    <source>
        <dbReference type="ARBA" id="ARBA00012780"/>
    </source>
</evidence>
<evidence type="ECO:0000259" key="10">
    <source>
        <dbReference type="Pfam" id="PF17652"/>
    </source>
</evidence>
<evidence type="ECO:0000313" key="11">
    <source>
        <dbReference type="EMBL" id="QAY69776.1"/>
    </source>
</evidence>
<dbReference type="GO" id="GO:0052861">
    <property type="term" value="F:endo-1,3(4)-beta-glucanase activity"/>
    <property type="evidence" value="ECO:0007669"/>
    <property type="project" value="InterPro"/>
</dbReference>
<accession>A0A4P6F3B4</accession>
<evidence type="ECO:0000256" key="2">
    <source>
        <dbReference type="ARBA" id="ARBA00010730"/>
    </source>
</evidence>
<keyword evidence="7" id="KW-0961">Cell wall biogenesis/degradation</keyword>
<dbReference type="PANTHER" id="PTHR31983">
    <property type="entry name" value="ENDO-1,3(4)-BETA-GLUCANASE 1"/>
    <property type="match status" value="1"/>
</dbReference>
<dbReference type="PANTHER" id="PTHR31983:SF0">
    <property type="entry name" value="GLUCAN ENDO-1,3-BETA-D-GLUCOSIDASE 2"/>
    <property type="match status" value="1"/>
</dbReference>
<dbReference type="GO" id="GO:0000272">
    <property type="term" value="P:polysaccharide catabolic process"/>
    <property type="evidence" value="ECO:0007669"/>
    <property type="project" value="UniProtKB-KW"/>
</dbReference>
<organism evidence="11 12">
    <name type="scientific">Xylanimonas protaetiae</name>
    <dbReference type="NCBI Taxonomy" id="2509457"/>
    <lineage>
        <taxon>Bacteria</taxon>
        <taxon>Bacillati</taxon>
        <taxon>Actinomycetota</taxon>
        <taxon>Actinomycetes</taxon>
        <taxon>Micrococcales</taxon>
        <taxon>Promicromonosporaceae</taxon>
        <taxon>Xylanimonas</taxon>
    </lineage>
</organism>
<dbReference type="GO" id="GO:0071555">
    <property type="term" value="P:cell wall organization"/>
    <property type="evidence" value="ECO:0007669"/>
    <property type="project" value="UniProtKB-KW"/>
</dbReference>
<protein>
    <recommendedName>
        <fullName evidence="3">glucan endo-1,3-beta-D-glucosidase</fullName>
        <ecNumber evidence="3">3.2.1.39</ecNumber>
    </recommendedName>
</protein>
<dbReference type="AlphaFoldDB" id="A0A4P6F3B4"/>
<proteinExistence type="inferred from homology"/>
<dbReference type="PROSITE" id="PS51257">
    <property type="entry name" value="PROKAR_LIPOPROTEIN"/>
    <property type="match status" value="1"/>
</dbReference>
<feature type="signal peptide" evidence="9">
    <location>
        <begin position="1"/>
        <end position="26"/>
    </location>
</feature>
<dbReference type="PROSITE" id="PS52008">
    <property type="entry name" value="GH81"/>
    <property type="match status" value="1"/>
</dbReference>
<dbReference type="EC" id="3.2.1.39" evidence="3"/>
<evidence type="ECO:0000256" key="7">
    <source>
        <dbReference type="ARBA" id="ARBA00023316"/>
    </source>
</evidence>
<evidence type="ECO:0000256" key="1">
    <source>
        <dbReference type="ARBA" id="ARBA00000382"/>
    </source>
</evidence>
<dbReference type="Proteomes" id="UP000292118">
    <property type="component" value="Chromosome"/>
</dbReference>
<dbReference type="InterPro" id="IPR040720">
    <property type="entry name" value="GH81_C"/>
</dbReference>
<dbReference type="GO" id="GO:0042973">
    <property type="term" value="F:glucan endo-1,3-beta-D-glucosidase activity"/>
    <property type="evidence" value="ECO:0007669"/>
    <property type="project" value="UniProtKB-EC"/>
</dbReference>
<evidence type="ECO:0000256" key="4">
    <source>
        <dbReference type="ARBA" id="ARBA00022801"/>
    </source>
</evidence>
<keyword evidence="8" id="KW-0624">Polysaccharide degradation</keyword>
<dbReference type="KEGG" id="xya:ET471_06745"/>
<name>A0A4P6F3B4_9MICO</name>
<keyword evidence="4" id="KW-0378">Hydrolase</keyword>
<feature type="domain" description="Glycosyl hydrolase family 81 C-terminal" evidence="10">
    <location>
        <begin position="363"/>
        <end position="618"/>
    </location>
</feature>
<keyword evidence="12" id="KW-1185">Reference proteome</keyword>
<reference evidence="11 12" key="1">
    <citation type="submission" date="2019-01" db="EMBL/GenBank/DDBJ databases">
        <title>Genome sequencing of strain FW10M-9.</title>
        <authorList>
            <person name="Heo J."/>
            <person name="Kim S.-J."/>
            <person name="Kim J.-S."/>
            <person name="Hong S.-B."/>
            <person name="Kwon S.-W."/>
        </authorList>
    </citation>
    <scope>NUCLEOTIDE SEQUENCE [LARGE SCALE GENOMIC DNA]</scope>
    <source>
        <strain evidence="11 12">FW10M-9</strain>
    </source>
</reference>
<evidence type="ECO:0000256" key="8">
    <source>
        <dbReference type="ARBA" id="ARBA00023326"/>
    </source>
</evidence>
<evidence type="ECO:0000256" key="9">
    <source>
        <dbReference type="SAM" id="SignalP"/>
    </source>
</evidence>
<dbReference type="RefSeq" id="WP_129187166.1">
    <property type="nucleotide sequence ID" value="NZ_CP035493.1"/>
</dbReference>
<keyword evidence="6" id="KW-0326">Glycosidase</keyword>
<keyword evidence="5" id="KW-0119">Carbohydrate metabolism</keyword>
<feature type="chain" id="PRO_5020638992" description="glucan endo-1,3-beta-D-glucosidase" evidence="9">
    <location>
        <begin position="27"/>
        <end position="708"/>
    </location>
</feature>
<evidence type="ECO:0000313" key="12">
    <source>
        <dbReference type="Proteomes" id="UP000292118"/>
    </source>
</evidence>
<gene>
    <name evidence="11" type="ORF">ET471_06745</name>
</gene>
<dbReference type="EMBL" id="CP035493">
    <property type="protein sequence ID" value="QAY69776.1"/>
    <property type="molecule type" value="Genomic_DNA"/>
</dbReference>